<comment type="caution">
    <text evidence="1">The sequence shown here is derived from an EMBL/GenBank/DDBJ whole genome shotgun (WGS) entry which is preliminary data.</text>
</comment>
<reference evidence="1 2" key="1">
    <citation type="submission" date="2022-10" db="EMBL/GenBank/DDBJ databases">
        <title>Comparative genomics and taxonomic characterization of three novel marine species of genus Reichenbachiella exhibiting antioxidant and polysaccharide degradation activities.</title>
        <authorList>
            <person name="Muhammad N."/>
            <person name="Lee Y.-J."/>
            <person name="Ko J."/>
            <person name="Kim S.-G."/>
        </authorList>
    </citation>
    <scope>NUCLEOTIDE SEQUENCE [LARGE SCALE GENOMIC DNA]</scope>
    <source>
        <strain evidence="1 2">ABR2-5</strain>
    </source>
</reference>
<protein>
    <submittedName>
        <fullName evidence="1">Uncharacterized protein</fullName>
    </submittedName>
</protein>
<dbReference type="Proteomes" id="UP001300692">
    <property type="component" value="Unassembled WGS sequence"/>
</dbReference>
<gene>
    <name evidence="1" type="ORF">N7U62_11640</name>
</gene>
<name>A0ABT3CUE1_9BACT</name>
<proteinExistence type="predicted"/>
<sequence length="135" mass="15571">MEPHDSSANYTFEPSNGRLLRHSSDPYRFVVQPSAESFELTIIENGKDSTILKFVSPKLPSPKLAVEKFSDSVSLTLTFSDERLKQLLPKDIRYAFRLEDELSKEMTVSMDAFDTMTVKPVRLNYRNEIYDIEVE</sequence>
<organism evidence="1 2">
    <name type="scientific">Reichenbachiella ulvae</name>
    <dbReference type="NCBI Taxonomy" id="2980104"/>
    <lineage>
        <taxon>Bacteria</taxon>
        <taxon>Pseudomonadati</taxon>
        <taxon>Bacteroidota</taxon>
        <taxon>Cytophagia</taxon>
        <taxon>Cytophagales</taxon>
        <taxon>Reichenbachiellaceae</taxon>
        <taxon>Reichenbachiella</taxon>
    </lineage>
</organism>
<accession>A0ABT3CUE1</accession>
<evidence type="ECO:0000313" key="2">
    <source>
        <dbReference type="Proteomes" id="UP001300692"/>
    </source>
</evidence>
<keyword evidence="2" id="KW-1185">Reference proteome</keyword>
<evidence type="ECO:0000313" key="1">
    <source>
        <dbReference type="EMBL" id="MCV9387320.1"/>
    </source>
</evidence>
<dbReference type="RefSeq" id="WP_264138144.1">
    <property type="nucleotide sequence ID" value="NZ_JAOYOD010000001.1"/>
</dbReference>
<dbReference type="EMBL" id="JAOYOD010000001">
    <property type="protein sequence ID" value="MCV9387320.1"/>
    <property type="molecule type" value="Genomic_DNA"/>
</dbReference>